<dbReference type="RefSeq" id="WP_244607424.1">
    <property type="nucleotide sequence ID" value="NZ_CP029427.2"/>
</dbReference>
<dbReference type="Gene3D" id="1.10.10.10">
    <property type="entry name" value="Winged helix-like DNA-binding domain superfamily/Winged helix DNA-binding domain"/>
    <property type="match status" value="1"/>
</dbReference>
<feature type="domain" description="HTH marR-type" evidence="5">
    <location>
        <begin position="27"/>
        <end position="159"/>
    </location>
</feature>
<keyword evidence="3" id="KW-0804">Transcription</keyword>
<dbReference type="SMART" id="SM00347">
    <property type="entry name" value="HTH_MARR"/>
    <property type="match status" value="1"/>
</dbReference>
<dbReference type="PRINTS" id="PR00598">
    <property type="entry name" value="HTHMARR"/>
</dbReference>
<keyword evidence="2" id="KW-0238">DNA-binding</keyword>
<reference evidence="8 9" key="2">
    <citation type="journal article" date="2020" name="Int. J. Syst. Evol. Microbiol.">
        <title>Description and complete genome sequences of Bradyrhizobium symbiodeficiens sp. nov., a non-symbiotic bacterium associated with legumes native to Canada.</title>
        <authorList>
            <person name="Bromfield E.S.P."/>
            <person name="Cloutier S."/>
            <person name="Nguyen H.D.T."/>
        </authorList>
    </citation>
    <scope>NUCLEOTIDE SEQUENCE [LARGE SCALE GENOMIC DNA]</scope>
    <source>
        <strain evidence="7 9">101S1MB</strain>
        <strain evidence="6 8">65S1MB</strain>
    </source>
</reference>
<dbReference type="InterPro" id="IPR039422">
    <property type="entry name" value="MarR/SlyA-like"/>
</dbReference>
<dbReference type="Proteomes" id="UP000319298">
    <property type="component" value="Chromosome"/>
</dbReference>
<dbReference type="GO" id="GO:0003677">
    <property type="term" value="F:DNA binding"/>
    <property type="evidence" value="ECO:0007669"/>
    <property type="project" value="UniProtKB-KW"/>
</dbReference>
<accession>A0A2U8QDM3</accession>
<evidence type="ECO:0000256" key="4">
    <source>
        <dbReference type="SAM" id="MobiDB-lite"/>
    </source>
</evidence>
<reference evidence="7" key="3">
    <citation type="submission" date="2024-02" db="EMBL/GenBank/DDBJ databases">
        <authorList>
            <person name="Bromfield E.S.P."/>
            <person name="Cloutier S."/>
            <person name="Nguyen H.D.T."/>
        </authorList>
    </citation>
    <scope>NUCLEOTIDE SEQUENCE</scope>
    <source>
        <strain evidence="7">101S1MB</strain>
        <strain evidence="6">65S1MB</strain>
    </source>
</reference>
<organism evidence="7 9">
    <name type="scientific">Bradyrhizobium symbiodeficiens</name>
    <dbReference type="NCBI Taxonomy" id="1404367"/>
    <lineage>
        <taxon>Bacteria</taxon>
        <taxon>Pseudomonadati</taxon>
        <taxon>Pseudomonadota</taxon>
        <taxon>Alphaproteobacteria</taxon>
        <taxon>Hyphomicrobiales</taxon>
        <taxon>Nitrobacteraceae</taxon>
        <taxon>Bradyrhizobium</taxon>
    </lineage>
</organism>
<gene>
    <name evidence="6" type="ORF">FJN17_15155</name>
    <name evidence="7" type="ORF">HAV00_23850</name>
</gene>
<evidence type="ECO:0000256" key="2">
    <source>
        <dbReference type="ARBA" id="ARBA00023125"/>
    </source>
</evidence>
<dbReference type="InterPro" id="IPR036388">
    <property type="entry name" value="WH-like_DNA-bd_sf"/>
</dbReference>
<keyword evidence="1" id="KW-0805">Transcription regulation</keyword>
<evidence type="ECO:0000313" key="6">
    <source>
        <dbReference type="EMBL" id="QDF42375.2"/>
    </source>
</evidence>
<feature type="region of interest" description="Disordered" evidence="4">
    <location>
        <begin position="159"/>
        <end position="178"/>
    </location>
</feature>
<dbReference type="Pfam" id="PF12802">
    <property type="entry name" value="MarR_2"/>
    <property type="match status" value="1"/>
</dbReference>
<reference evidence="8" key="1">
    <citation type="submission" date="2019-06" db="EMBL/GenBank/DDBJ databases">
        <title>Whole-Genome Sequence of Bradyrhizobium sp. 3 Strain 65S1MB.</title>
        <authorList>
            <person name="Bromfield E.S.P."/>
            <person name="Cloutier S."/>
            <person name="Nguyen H.D.T."/>
        </authorList>
    </citation>
    <scope>NUCLEOTIDE SEQUENCE [LARGE SCALE GENOMIC DNA]</scope>
    <source>
        <strain evidence="8">65S1MB</strain>
    </source>
</reference>
<proteinExistence type="predicted"/>
<dbReference type="InterPro" id="IPR036390">
    <property type="entry name" value="WH_DNA-bd_sf"/>
</dbReference>
<dbReference type="AlphaFoldDB" id="A0A2U8QDM3"/>
<dbReference type="GO" id="GO:0006950">
    <property type="term" value="P:response to stress"/>
    <property type="evidence" value="ECO:0007669"/>
    <property type="project" value="TreeGrafter"/>
</dbReference>
<name>A0A2U8QDM3_9BRAD</name>
<dbReference type="EMBL" id="CP041090">
    <property type="protein sequence ID" value="QDF42375.2"/>
    <property type="molecule type" value="Genomic_DNA"/>
</dbReference>
<evidence type="ECO:0000256" key="3">
    <source>
        <dbReference type="ARBA" id="ARBA00023163"/>
    </source>
</evidence>
<evidence type="ECO:0000313" key="7">
    <source>
        <dbReference type="EMBL" id="QIP11017.2"/>
    </source>
</evidence>
<dbReference type="GO" id="GO:0003700">
    <property type="term" value="F:DNA-binding transcription factor activity"/>
    <property type="evidence" value="ECO:0007669"/>
    <property type="project" value="InterPro"/>
</dbReference>
<dbReference type="InterPro" id="IPR000835">
    <property type="entry name" value="HTH_MarR-typ"/>
</dbReference>
<keyword evidence="8" id="KW-1185">Reference proteome</keyword>
<dbReference type="SUPFAM" id="SSF46785">
    <property type="entry name" value="Winged helix' DNA-binding domain"/>
    <property type="match status" value="1"/>
</dbReference>
<protein>
    <submittedName>
        <fullName evidence="7">MarR family transcriptional regulator</fullName>
    </submittedName>
</protein>
<dbReference type="EMBL" id="CP050066">
    <property type="protein sequence ID" value="QIP11017.2"/>
    <property type="molecule type" value="Genomic_DNA"/>
</dbReference>
<sequence>MTAFSTCPTLYSKANIEISNNLVKANKVQLPDLIRGVNRRLEQALEAKLKPSGTSLYQYRVLEALTERNGLPMGELAIRLFVDGPTLTKIIDRMVEAAEVYRGPDPNDRRRVLIFLSRKGATQFEDIGPQISSIERDILDRLGASDAAALTSLLSELLGDPVSSRPRSSQRRETPNYK</sequence>
<dbReference type="Proteomes" id="UP000500895">
    <property type="component" value="Chromosome"/>
</dbReference>
<evidence type="ECO:0000313" key="9">
    <source>
        <dbReference type="Proteomes" id="UP000500895"/>
    </source>
</evidence>
<dbReference type="PANTHER" id="PTHR33164">
    <property type="entry name" value="TRANSCRIPTIONAL REGULATOR, MARR FAMILY"/>
    <property type="match status" value="1"/>
</dbReference>
<evidence type="ECO:0000256" key="1">
    <source>
        <dbReference type="ARBA" id="ARBA00023015"/>
    </source>
</evidence>
<evidence type="ECO:0000313" key="8">
    <source>
        <dbReference type="Proteomes" id="UP000319298"/>
    </source>
</evidence>
<evidence type="ECO:0000259" key="5">
    <source>
        <dbReference type="PROSITE" id="PS50995"/>
    </source>
</evidence>
<dbReference type="PROSITE" id="PS50995">
    <property type="entry name" value="HTH_MARR_2"/>
    <property type="match status" value="1"/>
</dbReference>
<dbReference type="PANTHER" id="PTHR33164:SF64">
    <property type="entry name" value="TRANSCRIPTIONAL REGULATOR SLYA"/>
    <property type="match status" value="1"/>
</dbReference>